<name>A0A367ZL79_9BACT</name>
<dbReference type="EMBL" id="QOQW01000018">
    <property type="protein sequence ID" value="RCK78855.1"/>
    <property type="molecule type" value="Genomic_DNA"/>
</dbReference>
<evidence type="ECO:0008006" key="4">
    <source>
        <dbReference type="Google" id="ProtNLM"/>
    </source>
</evidence>
<keyword evidence="1" id="KW-0812">Transmembrane</keyword>
<accession>A0A367ZL79</accession>
<evidence type="ECO:0000256" key="1">
    <source>
        <dbReference type="SAM" id="Phobius"/>
    </source>
</evidence>
<organism evidence="2 3">
    <name type="scientific">Candidatus Ozemobacter sibiricus</name>
    <dbReference type="NCBI Taxonomy" id="2268124"/>
    <lineage>
        <taxon>Bacteria</taxon>
        <taxon>Candidatus Ozemobacteria</taxon>
        <taxon>Candidatus Ozemobacterales</taxon>
        <taxon>Candidatus Ozemobacteraceae</taxon>
        <taxon>Candidatus Ozemobacter</taxon>
    </lineage>
</organism>
<keyword evidence="1" id="KW-1133">Transmembrane helix</keyword>
<evidence type="ECO:0000313" key="3">
    <source>
        <dbReference type="Proteomes" id="UP000252355"/>
    </source>
</evidence>
<dbReference type="InterPro" id="IPR012902">
    <property type="entry name" value="N_methyl_site"/>
</dbReference>
<dbReference type="PROSITE" id="PS00409">
    <property type="entry name" value="PROKAR_NTER_METHYL"/>
    <property type="match status" value="1"/>
</dbReference>
<gene>
    <name evidence="2" type="ORF">OZSIB_1005</name>
</gene>
<proteinExistence type="predicted"/>
<feature type="transmembrane region" description="Helical" evidence="1">
    <location>
        <begin position="25"/>
        <end position="48"/>
    </location>
</feature>
<dbReference type="AlphaFoldDB" id="A0A367ZL79"/>
<evidence type="ECO:0000313" key="2">
    <source>
        <dbReference type="EMBL" id="RCK78855.1"/>
    </source>
</evidence>
<dbReference type="Proteomes" id="UP000252355">
    <property type="component" value="Unassembled WGS sequence"/>
</dbReference>
<comment type="caution">
    <text evidence="2">The sequence shown here is derived from an EMBL/GenBank/DDBJ whole genome shotgun (WGS) entry which is preliminary data.</text>
</comment>
<protein>
    <recommendedName>
        <fullName evidence="4">Prepilin-type N-terminal cleavage/methylation domain-containing protein</fullName>
    </recommendedName>
</protein>
<keyword evidence="1" id="KW-0472">Membrane</keyword>
<sequence>MKAKKVTMLWPARPIRLLLRVRRGLTLLEILIAMSILVASALVLITAFRHGGMSGESFSAEHFTAMFLAQKVIEDINDRVAVNPHYFTALMHAAQGRPLPVVDGQSPYFRLLENTQGFGTLLTGEDDPIVKASGQLYEQLKNFTCQVDTSFVKDPNDQWRPIPNLLQVTVTIGWKDKEGRTQSYRLGQMIQGIDTDALKSVQPDLVPDFSDEIAIKALYQFLDPTKRPTNYEWAGFLAENQGGEVNVLRPLGAILAGLLMCETTCREYDAVIRKAKDMLNKLGKKGKPSVVAKWREHLARLREQKAASLFYIFARMANDIKRMTQFVPPIGEARLGKKLYAIRLKLTGVPVLLLNHLVKISLSFAAAEASYREILLPPHPGVTPSRRIAMTHHWLDLRKMGLLMADQWNLEPAKRLAEHQKMLRTLIAAYEGRQPGFVEYLRREQEIAATMTALKSELAGLAAHIKRSLGVSDQLRQIQNKFY</sequence>
<reference evidence="2 3" key="1">
    <citation type="submission" date="2018-05" db="EMBL/GenBank/DDBJ databases">
        <title>A metagenomic window into the 2 km-deep terrestrial subsurface aquifer revealed taxonomically and functionally diverse microbial community comprising novel uncultured bacterial lineages.</title>
        <authorList>
            <person name="Kadnikov V.V."/>
            <person name="Mardanov A.V."/>
            <person name="Beletsky A.V."/>
            <person name="Banks D."/>
            <person name="Pimenov N.V."/>
            <person name="Frank Y.A."/>
            <person name="Karnachuk O.V."/>
            <person name="Ravin N.V."/>
        </authorList>
    </citation>
    <scope>NUCLEOTIDE SEQUENCE [LARGE SCALE GENOMIC DNA]</scope>
    <source>
        <strain evidence="2">BY5</strain>
    </source>
</reference>